<proteinExistence type="predicted"/>
<evidence type="ECO:0000313" key="3">
    <source>
        <dbReference type="Proteomes" id="UP000002027"/>
    </source>
</evidence>
<reference evidence="2 3" key="2">
    <citation type="journal article" date="2010" name="Stand. Genomic Sci.">
        <title>Complete genome sequence of Desulfohalobium retbaense type strain (HR(100)).</title>
        <authorList>
            <person name="Spring S."/>
            <person name="Nolan M."/>
            <person name="Lapidus A."/>
            <person name="Glavina Del Rio T."/>
            <person name="Copeland A."/>
            <person name="Tice H."/>
            <person name="Cheng J.F."/>
            <person name="Lucas S."/>
            <person name="Land M."/>
            <person name="Chen F."/>
            <person name="Bruce D."/>
            <person name="Goodwin L."/>
            <person name="Pitluck S."/>
            <person name="Ivanova N."/>
            <person name="Mavromatis K."/>
            <person name="Mikhailova N."/>
            <person name="Pati A."/>
            <person name="Chen A."/>
            <person name="Palaniappan K."/>
            <person name="Hauser L."/>
            <person name="Chang Y.J."/>
            <person name="Jeffries C.D."/>
            <person name="Munk C."/>
            <person name="Kiss H."/>
            <person name="Chain P."/>
            <person name="Han C."/>
            <person name="Brettin T."/>
            <person name="Detter J.C."/>
            <person name="Schuler E."/>
            <person name="Goker M."/>
            <person name="Rohde M."/>
            <person name="Bristow J."/>
            <person name="Eisen J.A."/>
            <person name="Markowitz V."/>
            <person name="Hugenholtz P."/>
            <person name="Kyrpides N.C."/>
            <person name="Klenk H.P."/>
        </authorList>
    </citation>
    <scope>NUCLEOTIDE SEQUENCE [LARGE SCALE GENOMIC DNA]</scope>
    <source>
        <strain evidence="3">ATCC 49802 / DSM 20745 / S 6022</strain>
    </source>
</reference>
<evidence type="ECO:0000259" key="1">
    <source>
        <dbReference type="Pfam" id="PF07883"/>
    </source>
</evidence>
<dbReference type="InterPro" id="IPR014710">
    <property type="entry name" value="RmlC-like_jellyroll"/>
</dbReference>
<dbReference type="STRING" id="479434.Sthe_1754"/>
<dbReference type="KEGG" id="sti:Sthe_1754"/>
<protein>
    <submittedName>
        <fullName evidence="2">Cupin 2 conserved barrel domain protein</fullName>
    </submittedName>
</protein>
<name>D1C4M1_SPHTD</name>
<dbReference type="AlphaFoldDB" id="D1C4M1"/>
<dbReference type="Proteomes" id="UP000002027">
    <property type="component" value="Chromosome 1"/>
</dbReference>
<dbReference type="Pfam" id="PF07883">
    <property type="entry name" value="Cupin_2"/>
    <property type="match status" value="1"/>
</dbReference>
<dbReference type="OrthoDB" id="118060at2"/>
<dbReference type="EMBL" id="CP001823">
    <property type="protein sequence ID" value="ACZ39188.1"/>
    <property type="molecule type" value="Genomic_DNA"/>
</dbReference>
<keyword evidence="3" id="KW-1185">Reference proteome</keyword>
<dbReference type="PANTHER" id="PTHR37694">
    <property type="entry name" value="SLR8022 PROTEIN"/>
    <property type="match status" value="1"/>
</dbReference>
<dbReference type="CDD" id="cd02230">
    <property type="entry name" value="cupin_HP0902-like"/>
    <property type="match status" value="1"/>
</dbReference>
<sequence>MAAQEILGHFELAGEIDRLTPGPGASGRRAETLVKTDRLRVVLVTMLSGAALDEHTAPGPITIHALRGRFLVTVGDAEHALPAGDLIAIDTRVPHAVRALDDGAFLLTIGWGPGVTEEPAAVQS</sequence>
<gene>
    <name evidence="2" type="ordered locus">Sthe_1754</name>
</gene>
<dbReference type="eggNOG" id="COG1917">
    <property type="taxonomic scope" value="Bacteria"/>
</dbReference>
<dbReference type="Gene3D" id="2.60.120.10">
    <property type="entry name" value="Jelly Rolls"/>
    <property type="match status" value="1"/>
</dbReference>
<organism evidence="2 3">
    <name type="scientific">Sphaerobacter thermophilus (strain ATCC 49802 / DSM 20745 / KCCM 41009 / NCIMB 13125 / S 6022)</name>
    <dbReference type="NCBI Taxonomy" id="479434"/>
    <lineage>
        <taxon>Bacteria</taxon>
        <taxon>Pseudomonadati</taxon>
        <taxon>Thermomicrobiota</taxon>
        <taxon>Thermomicrobia</taxon>
        <taxon>Sphaerobacterales</taxon>
        <taxon>Sphaerobacterineae</taxon>
        <taxon>Sphaerobacteraceae</taxon>
        <taxon>Sphaerobacter</taxon>
    </lineage>
</organism>
<dbReference type="HOGENOM" id="CLU_141675_1_0_0"/>
<dbReference type="PANTHER" id="PTHR37694:SF1">
    <property type="entry name" value="SLR8022 PROTEIN"/>
    <property type="match status" value="1"/>
</dbReference>
<dbReference type="RefSeq" id="WP_012872234.1">
    <property type="nucleotide sequence ID" value="NC_013523.1"/>
</dbReference>
<reference evidence="3" key="1">
    <citation type="submission" date="2009-11" db="EMBL/GenBank/DDBJ databases">
        <title>The complete chromosome 1 of Sphaerobacter thermophilus DSM 20745.</title>
        <authorList>
            <person name="Lucas S."/>
            <person name="Copeland A."/>
            <person name="Lapidus A."/>
            <person name="Glavina del Rio T."/>
            <person name="Dalin E."/>
            <person name="Tice H."/>
            <person name="Bruce D."/>
            <person name="Goodwin L."/>
            <person name="Pitluck S."/>
            <person name="Kyrpides N."/>
            <person name="Mavromatis K."/>
            <person name="Ivanova N."/>
            <person name="Mikhailova N."/>
            <person name="LaButti K.M."/>
            <person name="Clum A."/>
            <person name="Sun H.I."/>
            <person name="Brettin T."/>
            <person name="Detter J.C."/>
            <person name="Han C."/>
            <person name="Larimer F."/>
            <person name="Land M."/>
            <person name="Hauser L."/>
            <person name="Markowitz V."/>
            <person name="Cheng J.F."/>
            <person name="Hugenholtz P."/>
            <person name="Woyke T."/>
            <person name="Wu D."/>
            <person name="Steenblock K."/>
            <person name="Schneider S."/>
            <person name="Pukall R."/>
            <person name="Goeker M."/>
            <person name="Klenk H.P."/>
            <person name="Eisen J.A."/>
        </authorList>
    </citation>
    <scope>NUCLEOTIDE SEQUENCE [LARGE SCALE GENOMIC DNA]</scope>
    <source>
        <strain evidence="3">ATCC 49802 / DSM 20745 / S 6022</strain>
    </source>
</reference>
<evidence type="ECO:0000313" key="2">
    <source>
        <dbReference type="EMBL" id="ACZ39188.1"/>
    </source>
</evidence>
<accession>D1C4M1</accession>
<dbReference type="InterPro" id="IPR011051">
    <property type="entry name" value="RmlC_Cupin_sf"/>
</dbReference>
<dbReference type="SUPFAM" id="SSF51182">
    <property type="entry name" value="RmlC-like cupins"/>
    <property type="match status" value="1"/>
</dbReference>
<feature type="domain" description="Cupin type-2" evidence="1">
    <location>
        <begin position="43"/>
        <end position="104"/>
    </location>
</feature>
<dbReference type="InParanoid" id="D1C4M1"/>
<dbReference type="InterPro" id="IPR013096">
    <property type="entry name" value="Cupin_2"/>
</dbReference>